<accession>A0A165G744</accession>
<sequence length="366" mass="42444">MGQYWVIVNLDKRVFQEISKLGESIWDLQLTPRFTRRYRIWSSQQIMERIYKERNIEKPIPSPTPQSKSVLFQKLALELIEMVFAANTDDFDTNACLALTCRRAWDIGAVKFFIPHLESSYGSWNGDRVIIFGDYARFDDLPDGIFTADEQKFIDDALAAAQMTEDPYYATMSVYDSFVHGRCVEPEDPLSYSRPVHNLLRQEVLDEQSAYYVRAARSRRNGTASIDASEREWEYRDPSEILRRGINFDTDAYRLEDMVLRNLTTKEYVRGESFARSLADAEAENWFIDWDIGDLLALRICWSSDSSAALSYDRGITRGQWAGHRFDIVSKDALPHDADGNVLPEWTDVSDEIMDDAWHLYDVDHF</sequence>
<dbReference type="InParanoid" id="A0A165G744"/>
<dbReference type="AlphaFoldDB" id="A0A165G744"/>
<keyword evidence="2" id="KW-1185">Reference proteome</keyword>
<dbReference type="Proteomes" id="UP000077266">
    <property type="component" value="Unassembled WGS sequence"/>
</dbReference>
<dbReference type="OrthoDB" id="2588098at2759"/>
<reference evidence="1 2" key="1">
    <citation type="journal article" date="2016" name="Mol. Biol. Evol.">
        <title>Comparative Genomics of Early-Diverging Mushroom-Forming Fungi Provides Insights into the Origins of Lignocellulose Decay Capabilities.</title>
        <authorList>
            <person name="Nagy L.G."/>
            <person name="Riley R."/>
            <person name="Tritt A."/>
            <person name="Adam C."/>
            <person name="Daum C."/>
            <person name="Floudas D."/>
            <person name="Sun H."/>
            <person name="Yadav J.S."/>
            <person name="Pangilinan J."/>
            <person name="Larsson K.H."/>
            <person name="Matsuura K."/>
            <person name="Barry K."/>
            <person name="Labutti K."/>
            <person name="Kuo R."/>
            <person name="Ohm R.A."/>
            <person name="Bhattacharya S.S."/>
            <person name="Shirouzu T."/>
            <person name="Yoshinaga Y."/>
            <person name="Martin F.M."/>
            <person name="Grigoriev I.V."/>
            <person name="Hibbett D.S."/>
        </authorList>
    </citation>
    <scope>NUCLEOTIDE SEQUENCE [LARGE SCALE GENOMIC DNA]</scope>
    <source>
        <strain evidence="1 2">HHB12029</strain>
    </source>
</reference>
<name>A0A165G744_EXIGL</name>
<organism evidence="1 2">
    <name type="scientific">Exidia glandulosa HHB12029</name>
    <dbReference type="NCBI Taxonomy" id="1314781"/>
    <lineage>
        <taxon>Eukaryota</taxon>
        <taxon>Fungi</taxon>
        <taxon>Dikarya</taxon>
        <taxon>Basidiomycota</taxon>
        <taxon>Agaricomycotina</taxon>
        <taxon>Agaricomycetes</taxon>
        <taxon>Auriculariales</taxon>
        <taxon>Exidiaceae</taxon>
        <taxon>Exidia</taxon>
    </lineage>
</organism>
<protein>
    <submittedName>
        <fullName evidence="1">Uncharacterized protein</fullName>
    </submittedName>
</protein>
<dbReference type="EMBL" id="KV426057">
    <property type="protein sequence ID" value="KZV90078.1"/>
    <property type="molecule type" value="Genomic_DNA"/>
</dbReference>
<gene>
    <name evidence="1" type="ORF">EXIGLDRAFT_720749</name>
</gene>
<evidence type="ECO:0000313" key="1">
    <source>
        <dbReference type="EMBL" id="KZV90078.1"/>
    </source>
</evidence>
<proteinExistence type="predicted"/>
<evidence type="ECO:0000313" key="2">
    <source>
        <dbReference type="Proteomes" id="UP000077266"/>
    </source>
</evidence>